<evidence type="ECO:0000313" key="2">
    <source>
        <dbReference type="Proteomes" id="UP000198539"/>
    </source>
</evidence>
<dbReference type="AlphaFoldDB" id="A0A1H3FVU0"/>
<evidence type="ECO:0000313" key="1">
    <source>
        <dbReference type="EMBL" id="SDX94274.1"/>
    </source>
</evidence>
<name>A0A1H3FVU0_9RHOB</name>
<reference evidence="1 2" key="1">
    <citation type="submission" date="2016-10" db="EMBL/GenBank/DDBJ databases">
        <authorList>
            <person name="de Groot N.N."/>
        </authorList>
    </citation>
    <scope>NUCLEOTIDE SEQUENCE [LARGE SCALE GENOMIC DNA]</scope>
    <source>
        <strain evidence="1 2">CGMCC 1.8894</strain>
    </source>
</reference>
<keyword evidence="2" id="KW-1185">Reference proteome</keyword>
<proteinExistence type="predicted"/>
<dbReference type="GO" id="GO:0016301">
    <property type="term" value="F:kinase activity"/>
    <property type="evidence" value="ECO:0007669"/>
    <property type="project" value="UniProtKB-KW"/>
</dbReference>
<keyword evidence="1" id="KW-0418">Kinase</keyword>
<organism evidence="1 2">
    <name type="scientific">Roseicitreum antarcticum</name>
    <dbReference type="NCBI Taxonomy" id="564137"/>
    <lineage>
        <taxon>Bacteria</taxon>
        <taxon>Pseudomonadati</taxon>
        <taxon>Pseudomonadota</taxon>
        <taxon>Alphaproteobacteria</taxon>
        <taxon>Rhodobacterales</taxon>
        <taxon>Paracoccaceae</taxon>
        <taxon>Roseicitreum</taxon>
    </lineage>
</organism>
<keyword evidence="1" id="KW-0808">Transferase</keyword>
<dbReference type="EMBL" id="FNOM01000049">
    <property type="protein sequence ID" value="SDX94274.1"/>
    <property type="molecule type" value="Genomic_DNA"/>
</dbReference>
<protein>
    <submittedName>
        <fullName evidence="1">Serine/threonine-protein kinase HipA</fullName>
    </submittedName>
</protein>
<gene>
    <name evidence="1" type="ORF">SAMN04488238_1491</name>
</gene>
<sequence length="54" mass="5869">MSDISYPSPTVTISEASLSEFSTEGVFIGSYDGPGRGDIENNFEEYLARLFANS</sequence>
<feature type="non-terminal residue" evidence="1">
    <location>
        <position position="54"/>
    </location>
</feature>
<accession>A0A1H3FVU0</accession>
<dbReference type="Proteomes" id="UP000198539">
    <property type="component" value="Unassembled WGS sequence"/>
</dbReference>